<feature type="compositionally biased region" description="Acidic residues" evidence="1">
    <location>
        <begin position="765"/>
        <end position="776"/>
    </location>
</feature>
<accession>A0A139H2Q4</accession>
<feature type="region of interest" description="Disordered" evidence="1">
    <location>
        <begin position="466"/>
        <end position="516"/>
    </location>
</feature>
<feature type="compositionally biased region" description="Polar residues" evidence="1">
    <location>
        <begin position="538"/>
        <end position="550"/>
    </location>
</feature>
<feature type="domain" description="HAUS augmin-like complex subunit 6 N-terminal" evidence="2">
    <location>
        <begin position="47"/>
        <end position="256"/>
    </location>
</feature>
<reference evidence="3 4" key="1">
    <citation type="submission" date="2015-07" db="EMBL/GenBank/DDBJ databases">
        <title>Comparative genomics of the Sigatoka disease complex on banana suggests a link between parallel evolutionary changes in Pseudocercospora fijiensis and Pseudocercospora eumusae and increased virulence on the banana host.</title>
        <authorList>
            <person name="Chang T.-C."/>
            <person name="Salvucci A."/>
            <person name="Crous P.W."/>
            <person name="Stergiopoulos I."/>
        </authorList>
    </citation>
    <scope>NUCLEOTIDE SEQUENCE [LARGE SCALE GENOMIC DNA]</scope>
    <source>
        <strain evidence="3 4">CBS 114824</strain>
    </source>
</reference>
<organism evidence="3 4">
    <name type="scientific">Pseudocercospora eumusae</name>
    <dbReference type="NCBI Taxonomy" id="321146"/>
    <lineage>
        <taxon>Eukaryota</taxon>
        <taxon>Fungi</taxon>
        <taxon>Dikarya</taxon>
        <taxon>Ascomycota</taxon>
        <taxon>Pezizomycotina</taxon>
        <taxon>Dothideomycetes</taxon>
        <taxon>Dothideomycetidae</taxon>
        <taxon>Mycosphaerellales</taxon>
        <taxon>Mycosphaerellaceae</taxon>
        <taxon>Pseudocercospora</taxon>
    </lineage>
</organism>
<feature type="compositionally biased region" description="Polar residues" evidence="1">
    <location>
        <begin position="567"/>
        <end position="577"/>
    </location>
</feature>
<dbReference type="AlphaFoldDB" id="A0A139H2Q4"/>
<feature type="region of interest" description="Disordered" evidence="1">
    <location>
        <begin position="1"/>
        <end position="32"/>
    </location>
</feature>
<name>A0A139H2Q4_9PEZI</name>
<dbReference type="OrthoDB" id="5575722at2759"/>
<proteinExistence type="predicted"/>
<evidence type="ECO:0000259" key="2">
    <source>
        <dbReference type="Pfam" id="PF14661"/>
    </source>
</evidence>
<keyword evidence="4" id="KW-1185">Reference proteome</keyword>
<evidence type="ECO:0000313" key="3">
    <source>
        <dbReference type="EMBL" id="KXS96692.1"/>
    </source>
</evidence>
<evidence type="ECO:0000313" key="4">
    <source>
        <dbReference type="Proteomes" id="UP000070133"/>
    </source>
</evidence>
<feature type="compositionally biased region" description="Low complexity" evidence="1">
    <location>
        <begin position="1"/>
        <end position="21"/>
    </location>
</feature>
<evidence type="ECO:0000256" key="1">
    <source>
        <dbReference type="SAM" id="MobiDB-lite"/>
    </source>
</evidence>
<feature type="compositionally biased region" description="Polar residues" evidence="1">
    <location>
        <begin position="681"/>
        <end position="691"/>
    </location>
</feature>
<dbReference type="Pfam" id="PF14661">
    <property type="entry name" value="HAUS6_N"/>
    <property type="match status" value="1"/>
</dbReference>
<feature type="region of interest" description="Disordered" evidence="1">
    <location>
        <begin position="345"/>
        <end position="393"/>
    </location>
</feature>
<dbReference type="InterPro" id="IPR028163">
    <property type="entry name" value="HAUS_6_N"/>
</dbReference>
<dbReference type="STRING" id="321146.A0A139H2Q4"/>
<sequence>MERPASAASSAANTSHTASSHSHTRTASKHHVADTRSTCGSAAVSLFVKNCRLLDLDLLPDWPSVTPASLGNQDARARIRCAEWCLYQLFRIYDSSTTLDKLQPFFPPLEPLQSINLRAALYRCLNELKKNGLLGREVVLRKSMLDDCQGEKFWELCLFFSGVVLRKIRVERKNKHVKPIAERTAVAEALNKSQRDSMLPLAIAHRAALTKVLAQKDKKRQTYARLYDVLIDKEADLRVRKIHAQDQTGKKRPRPSTMAQDVLDKRWVGSNAVRDALLDGHGTAGADNLLTKPFDQVWEANDANRLFKREASETGILEDLEARTRYQKRRLVKWQTFHEKLLSSKPKATKEEVATKQHQFRFDRHQNLTLRDISDNPRSPPSPSKHARSESIAKYDEILTAMREELRKRSATDPGSPTKTIERVRRPPNRRPNNSVDTMIRSASPEHHQRSMSQTAVPLRPMFGKRVSSRSRSYHQPKVINQREPIPLKSEIFSPLKTERRSPATPSPRGSILASPVEDPLLESGIDNVVGGAVQRLRQNSDSTDTGLGTNSPSRSTSSTNSPRVSWKSQISENADSTVEIPSRLSAATRNLDSLGRTVRPSLADRTRMSMAFKSTEDTLNLRSEAETINEDTVRDNFEPVEPADLPQRRPTLQERTRQSISLAPGPSPAPRKAPSHARSRTSQYPVNQFETPEKPLLRRSTMSLVVNVEAGAEENDPMVKRNITPREKLFDQDAEYASIFKARPKVARSPDLTPQIDSGHGSMETEEAQGEEDAVGMESPLRGR</sequence>
<gene>
    <name evidence="3" type="ORF">AC578_9432</name>
</gene>
<feature type="region of interest" description="Disordered" evidence="1">
    <location>
        <begin position="747"/>
        <end position="785"/>
    </location>
</feature>
<protein>
    <recommendedName>
        <fullName evidence="2">HAUS augmin-like complex subunit 6 N-terminal domain-containing protein</fullName>
    </recommendedName>
</protein>
<feature type="compositionally biased region" description="Basic and acidic residues" evidence="1">
    <location>
        <begin position="345"/>
        <end position="366"/>
    </location>
</feature>
<feature type="region of interest" description="Disordered" evidence="1">
    <location>
        <begin position="617"/>
        <end position="697"/>
    </location>
</feature>
<dbReference type="EMBL" id="LFZN01000166">
    <property type="protein sequence ID" value="KXS96692.1"/>
    <property type="molecule type" value="Genomic_DNA"/>
</dbReference>
<dbReference type="Proteomes" id="UP000070133">
    <property type="component" value="Unassembled WGS sequence"/>
</dbReference>
<comment type="caution">
    <text evidence="3">The sequence shown here is derived from an EMBL/GenBank/DDBJ whole genome shotgun (WGS) entry which is preliminary data.</text>
</comment>
<feature type="region of interest" description="Disordered" evidence="1">
    <location>
        <begin position="406"/>
        <end position="454"/>
    </location>
</feature>
<feature type="compositionally biased region" description="Low complexity" evidence="1">
    <location>
        <begin position="551"/>
        <end position="564"/>
    </location>
</feature>
<feature type="region of interest" description="Disordered" evidence="1">
    <location>
        <begin position="538"/>
        <end position="577"/>
    </location>
</feature>